<dbReference type="InterPro" id="IPR023365">
    <property type="entry name" value="Sortase_dom-sf"/>
</dbReference>
<keyword evidence="2" id="KW-0378">Hydrolase</keyword>
<evidence type="ECO:0000256" key="2">
    <source>
        <dbReference type="ARBA" id="ARBA00022801"/>
    </source>
</evidence>
<dbReference type="GO" id="GO:0006508">
    <property type="term" value="P:proteolysis"/>
    <property type="evidence" value="ECO:0007669"/>
    <property type="project" value="UniProtKB-KW"/>
</dbReference>
<name>A0A1I4H3D5_9LACT</name>
<dbReference type="Gene3D" id="2.40.260.10">
    <property type="entry name" value="Sortase"/>
    <property type="match status" value="1"/>
</dbReference>
<dbReference type="CDD" id="cd06165">
    <property type="entry name" value="Sortase_A"/>
    <property type="match status" value="1"/>
</dbReference>
<sequence length="243" mass="27255">MAKKNKSWKRMLINLLILVLFLVGLVLVFNKPIRNWLIGRNTAHYQIDNVTRETIKENKEVKGNFDFDSVESISFEQVLRHQLNRQPMPVIGGIAIPDVGINLPIFKGLANENLAFGAGTMKEDQVMGQGNYALASHNVTGFSSDVSLLFTPLERAKEGMVIYVTDKNNIYQYRINKISVVSPEHSEVINDTPGKTEITLVTCADPEAVNRIIVHGTFEKKVAYDAATPEMKSAFDRSYNQVL</sequence>
<dbReference type="RefSeq" id="WP_004258261.1">
    <property type="nucleotide sequence ID" value="NZ_AP026069.1"/>
</dbReference>
<protein>
    <submittedName>
        <fullName evidence="5">Class A sortase</fullName>
    </submittedName>
    <submittedName>
        <fullName evidence="6">Sortase A</fullName>
    </submittedName>
</protein>
<dbReference type="EMBL" id="FOTJ01000007">
    <property type="protein sequence ID" value="SFL36774.1"/>
    <property type="molecule type" value="Genomic_DNA"/>
</dbReference>
<evidence type="ECO:0000313" key="8">
    <source>
        <dbReference type="Proteomes" id="UP000181969"/>
    </source>
</evidence>
<dbReference type="NCBIfam" id="TIGR01076">
    <property type="entry name" value="sortase_fam"/>
    <property type="match status" value="1"/>
</dbReference>
<accession>A0A1I4H3D5</accession>
<organism evidence="6 8">
    <name type="scientific">Lactococcus garvieae</name>
    <dbReference type="NCBI Taxonomy" id="1363"/>
    <lineage>
        <taxon>Bacteria</taxon>
        <taxon>Bacillati</taxon>
        <taxon>Bacillota</taxon>
        <taxon>Bacilli</taxon>
        <taxon>Lactobacillales</taxon>
        <taxon>Streptococcaceae</taxon>
        <taxon>Lactococcus</taxon>
    </lineage>
</organism>
<dbReference type="AlphaFoldDB" id="A0A1I4H3D5"/>
<dbReference type="Proteomes" id="UP000181969">
    <property type="component" value="Unassembled WGS sequence"/>
</dbReference>
<dbReference type="GeneID" id="61074544"/>
<proteinExistence type="predicted"/>
<evidence type="ECO:0000313" key="7">
    <source>
        <dbReference type="EMBL" id="WEA14412.1"/>
    </source>
</evidence>
<keyword evidence="3" id="KW-0788">Thiol protease</keyword>
<evidence type="ECO:0000256" key="3">
    <source>
        <dbReference type="ARBA" id="ARBA00022807"/>
    </source>
</evidence>
<dbReference type="Pfam" id="PF04203">
    <property type="entry name" value="Sortase"/>
    <property type="match status" value="1"/>
</dbReference>
<evidence type="ECO:0000313" key="6">
    <source>
        <dbReference type="EMBL" id="SFL36774.1"/>
    </source>
</evidence>
<dbReference type="Proteomes" id="UP001157396">
    <property type="component" value="Unassembled WGS sequence"/>
</dbReference>
<dbReference type="Proteomes" id="UP001217324">
    <property type="component" value="Chromosome"/>
</dbReference>
<evidence type="ECO:0000256" key="1">
    <source>
        <dbReference type="ARBA" id="ARBA00022670"/>
    </source>
</evidence>
<feature type="active site" description="Proton donor/acceptor" evidence="4">
    <location>
        <position position="137"/>
    </location>
</feature>
<dbReference type="EMBL" id="CP118627">
    <property type="protein sequence ID" value="WEA14412.1"/>
    <property type="molecule type" value="Genomic_DNA"/>
</dbReference>
<keyword evidence="1" id="KW-0645">Protease</keyword>
<dbReference type="GO" id="GO:0008234">
    <property type="term" value="F:cysteine-type peptidase activity"/>
    <property type="evidence" value="ECO:0007669"/>
    <property type="project" value="UniProtKB-KW"/>
</dbReference>
<dbReference type="InterPro" id="IPR005754">
    <property type="entry name" value="Sortase"/>
</dbReference>
<dbReference type="EMBL" id="JARYTV010000005">
    <property type="protein sequence ID" value="MDH7960261.1"/>
    <property type="molecule type" value="Genomic_DNA"/>
</dbReference>
<gene>
    <name evidence="7" type="ORF">PWF74_02620</name>
    <name evidence="5" type="ORF">QHR29_07240</name>
    <name evidence="6" type="ORF">SAMN05216438_1072</name>
</gene>
<evidence type="ECO:0000256" key="4">
    <source>
        <dbReference type="PIRSR" id="PIRSR605754-1"/>
    </source>
</evidence>
<dbReference type="InterPro" id="IPR042007">
    <property type="entry name" value="Sortase_A"/>
</dbReference>
<reference evidence="5" key="3">
    <citation type="submission" date="2023-04" db="EMBL/GenBank/DDBJ databases">
        <title>Genomic analysis of Lactococcus garvieae isolates.</title>
        <authorList>
            <person name="Zhanghang C."/>
        </authorList>
    </citation>
    <scope>NUCLEOTIDE SEQUENCE</scope>
    <source>
        <strain evidence="5">ZB-1</strain>
    </source>
</reference>
<dbReference type="OrthoDB" id="1648028at2"/>
<feature type="active site" description="Acyl-thioester intermediate" evidence="4">
    <location>
        <position position="203"/>
    </location>
</feature>
<reference evidence="6 8" key="1">
    <citation type="submission" date="2016-10" db="EMBL/GenBank/DDBJ databases">
        <authorList>
            <person name="de Groot N.N."/>
        </authorList>
    </citation>
    <scope>NUCLEOTIDE SEQUENCE [LARGE SCALE GENOMIC DNA]</scope>
    <source>
        <strain evidence="6 8">M79</strain>
    </source>
</reference>
<reference evidence="7" key="2">
    <citation type="submission" date="2023-02" db="EMBL/GenBank/DDBJ databases">
        <title>Comparative genomics and fermentation flavor characterization of five lactic acid bacteria reveal flavor biosynthesis metabolic pathways in fermented muskmelon puree.</title>
        <authorList>
            <person name="Yuan L."/>
            <person name="Li M."/>
            <person name="Xu X."/>
            <person name="Lao F."/>
            <person name="Wu J."/>
        </authorList>
    </citation>
    <scope>NUCLEOTIDE SEQUENCE</scope>
    <source>
        <strain evidence="7">Pa-2</strain>
    </source>
</reference>
<evidence type="ECO:0000313" key="5">
    <source>
        <dbReference type="EMBL" id="MDH7960261.1"/>
    </source>
</evidence>
<dbReference type="SUPFAM" id="SSF63817">
    <property type="entry name" value="Sortase"/>
    <property type="match status" value="1"/>
</dbReference>